<dbReference type="Proteomes" id="UP000515860">
    <property type="component" value="Chromosome"/>
</dbReference>
<keyword evidence="1" id="KW-0472">Membrane</keyword>
<feature type="transmembrane region" description="Helical" evidence="1">
    <location>
        <begin position="24"/>
        <end position="57"/>
    </location>
</feature>
<sequence>MNKLRDKFQNFMEGRYGIDELGRFSMFLSLGLIVVSFFVATLILSTLAVLLLVWGYFRMLSRNQTKRWEENQKFLEVKERFFGFFRGKSRAFKDKDHCYFKCPNCKKLLRVPKGKGNISIHCPQCHTDFVKRT</sequence>
<evidence type="ECO:0000313" key="3">
    <source>
        <dbReference type="Proteomes" id="UP000515860"/>
    </source>
</evidence>
<reference evidence="2 3" key="1">
    <citation type="submission" date="2020-08" db="EMBL/GenBank/DDBJ databases">
        <authorList>
            <person name="Liu C."/>
            <person name="Sun Q."/>
        </authorList>
    </citation>
    <scope>NUCLEOTIDE SEQUENCE [LARGE SCALE GENOMIC DNA]</scope>
    <source>
        <strain evidence="2 3">NSJ-29</strain>
    </source>
</reference>
<proteinExistence type="predicted"/>
<accession>A0A7G9G950</accession>
<dbReference type="AlphaFoldDB" id="A0A7G9G950"/>
<name>A0A7G9G950_9FIRM</name>
<evidence type="ECO:0000313" key="2">
    <source>
        <dbReference type="EMBL" id="QNM07332.1"/>
    </source>
</evidence>
<keyword evidence="1" id="KW-0812">Transmembrane</keyword>
<keyword evidence="1" id="KW-1133">Transmembrane helix</keyword>
<keyword evidence="3" id="KW-1185">Reference proteome</keyword>
<evidence type="ECO:0008006" key="4">
    <source>
        <dbReference type="Google" id="ProtNLM"/>
    </source>
</evidence>
<protein>
    <recommendedName>
        <fullName evidence="4">Zn-finger containing protein</fullName>
    </recommendedName>
</protein>
<dbReference type="KEGG" id="whj:H9Q79_10265"/>
<evidence type="ECO:0000256" key="1">
    <source>
        <dbReference type="SAM" id="Phobius"/>
    </source>
</evidence>
<dbReference type="EMBL" id="CP060635">
    <property type="protein sequence ID" value="QNM07332.1"/>
    <property type="molecule type" value="Genomic_DNA"/>
</dbReference>
<gene>
    <name evidence="2" type="ORF">H9Q79_10265</name>
</gene>
<organism evidence="2 3">
    <name type="scientific">Wansuia hejianensis</name>
    <dbReference type="NCBI Taxonomy" id="2763667"/>
    <lineage>
        <taxon>Bacteria</taxon>
        <taxon>Bacillati</taxon>
        <taxon>Bacillota</taxon>
        <taxon>Clostridia</taxon>
        <taxon>Lachnospirales</taxon>
        <taxon>Lachnospiraceae</taxon>
        <taxon>Wansuia</taxon>
    </lineage>
</organism>
<dbReference type="RefSeq" id="WP_249328225.1">
    <property type="nucleotide sequence ID" value="NZ_CP060635.1"/>
</dbReference>